<dbReference type="AlphaFoldDB" id="A0AAV4SME9"/>
<reference evidence="1 2" key="1">
    <citation type="submission" date="2021-06" db="EMBL/GenBank/DDBJ databases">
        <title>Caerostris darwini draft genome.</title>
        <authorList>
            <person name="Kono N."/>
            <person name="Arakawa K."/>
        </authorList>
    </citation>
    <scope>NUCLEOTIDE SEQUENCE [LARGE SCALE GENOMIC DNA]</scope>
</reference>
<comment type="caution">
    <text evidence="1">The sequence shown here is derived from an EMBL/GenBank/DDBJ whole genome shotgun (WGS) entry which is preliminary data.</text>
</comment>
<accession>A0AAV4SME9</accession>
<dbReference type="Proteomes" id="UP001054837">
    <property type="component" value="Unassembled WGS sequence"/>
</dbReference>
<name>A0AAV4SME9_9ARAC</name>
<evidence type="ECO:0000313" key="2">
    <source>
        <dbReference type="Proteomes" id="UP001054837"/>
    </source>
</evidence>
<protein>
    <submittedName>
        <fullName evidence="1">Uncharacterized protein</fullName>
    </submittedName>
</protein>
<gene>
    <name evidence="1" type="ORF">CDAR_612591</name>
</gene>
<proteinExistence type="predicted"/>
<sequence>MKRHAKKFLETGFLGIKAGKRRNAVSEVTTVEFDDTETSCVPSARAVARQTDTLYATVWKISWKMLRFYPYKIGRVQELKMADYEKRWTFPNGNQ</sequence>
<evidence type="ECO:0000313" key="1">
    <source>
        <dbReference type="EMBL" id="GIY32853.1"/>
    </source>
</evidence>
<dbReference type="EMBL" id="BPLQ01007868">
    <property type="protein sequence ID" value="GIY32853.1"/>
    <property type="molecule type" value="Genomic_DNA"/>
</dbReference>
<organism evidence="1 2">
    <name type="scientific">Caerostris darwini</name>
    <dbReference type="NCBI Taxonomy" id="1538125"/>
    <lineage>
        <taxon>Eukaryota</taxon>
        <taxon>Metazoa</taxon>
        <taxon>Ecdysozoa</taxon>
        <taxon>Arthropoda</taxon>
        <taxon>Chelicerata</taxon>
        <taxon>Arachnida</taxon>
        <taxon>Araneae</taxon>
        <taxon>Araneomorphae</taxon>
        <taxon>Entelegynae</taxon>
        <taxon>Araneoidea</taxon>
        <taxon>Araneidae</taxon>
        <taxon>Caerostris</taxon>
    </lineage>
</organism>
<keyword evidence="2" id="KW-1185">Reference proteome</keyword>